<dbReference type="CDD" id="cd01283">
    <property type="entry name" value="cytidine_deaminase"/>
    <property type="match status" value="1"/>
</dbReference>
<dbReference type="OrthoDB" id="9795347at2"/>
<dbReference type="PROSITE" id="PS51747">
    <property type="entry name" value="CYT_DCMP_DEAMINASES_2"/>
    <property type="match status" value="1"/>
</dbReference>
<evidence type="ECO:0000313" key="7">
    <source>
        <dbReference type="Proteomes" id="UP000321533"/>
    </source>
</evidence>
<dbReference type="GO" id="GO:0004126">
    <property type="term" value="F:cytidine deaminase activity"/>
    <property type="evidence" value="ECO:0007669"/>
    <property type="project" value="UniProtKB-EC"/>
</dbReference>
<keyword evidence="3 6" id="KW-0378">Hydrolase</keyword>
<evidence type="ECO:0000313" key="6">
    <source>
        <dbReference type="EMBL" id="QEC66274.1"/>
    </source>
</evidence>
<dbReference type="Pfam" id="PF00383">
    <property type="entry name" value="dCMP_cyt_deam_1"/>
    <property type="match status" value="1"/>
</dbReference>
<gene>
    <name evidence="6" type="ORF">FRZ67_02730</name>
</gene>
<keyword evidence="2" id="KW-0479">Metal-binding</keyword>
<comment type="similarity">
    <text evidence="1">Belongs to the cytidine and deoxycytidylate deaminase family.</text>
</comment>
<evidence type="ECO:0000256" key="1">
    <source>
        <dbReference type="ARBA" id="ARBA00006576"/>
    </source>
</evidence>
<dbReference type="InterPro" id="IPR016192">
    <property type="entry name" value="APOBEC/CMP_deaminase_Zn-bd"/>
</dbReference>
<dbReference type="GO" id="GO:0042802">
    <property type="term" value="F:identical protein binding"/>
    <property type="evidence" value="ECO:0007669"/>
    <property type="project" value="UniProtKB-ARBA"/>
</dbReference>
<proteinExistence type="inferred from homology"/>
<dbReference type="PANTHER" id="PTHR11644:SF2">
    <property type="entry name" value="CYTIDINE DEAMINASE"/>
    <property type="match status" value="1"/>
</dbReference>
<reference evidence="6 7" key="1">
    <citation type="journal article" date="2016" name="Int. J. Syst. Evol. Microbiol.">
        <title>Panacibacter ginsenosidivorans gen. nov., sp. nov., with ginsenoside converting activity isolated from soil of a ginseng field.</title>
        <authorList>
            <person name="Siddiqi M.Z."/>
            <person name="Muhammad Shafi S."/>
            <person name="Choi K.D."/>
            <person name="Im W.T."/>
        </authorList>
    </citation>
    <scope>NUCLEOTIDE SEQUENCE [LARGE SCALE GENOMIC DNA]</scope>
    <source>
        <strain evidence="6 7">Gsoil1550</strain>
    </source>
</reference>
<sequence length="161" mass="17391">MKKQQSSFYYKVYDSAETLPDADAVLLKMAKDATANAYAPYSHFHVGAAAQLSNGSFIKGTNQENASYPVGICAERVLLSAVASQHPGVSVETMAISYDNRNGESTQPVAPCGMCRQALVEFESRQQHTIRLILGGMQGKVYVIEQANALLPLSFGGENLK</sequence>
<feature type="domain" description="CMP/dCMP-type deaminase" evidence="5">
    <location>
        <begin position="21"/>
        <end position="158"/>
    </location>
</feature>
<dbReference type="KEGG" id="pgin:FRZ67_02730"/>
<keyword evidence="7" id="KW-1185">Reference proteome</keyword>
<evidence type="ECO:0000256" key="4">
    <source>
        <dbReference type="ARBA" id="ARBA00022833"/>
    </source>
</evidence>
<evidence type="ECO:0000256" key="2">
    <source>
        <dbReference type="ARBA" id="ARBA00022723"/>
    </source>
</evidence>
<dbReference type="RefSeq" id="WP_147188074.1">
    <property type="nucleotide sequence ID" value="NZ_CP042435.1"/>
</dbReference>
<evidence type="ECO:0000256" key="3">
    <source>
        <dbReference type="ARBA" id="ARBA00022801"/>
    </source>
</evidence>
<keyword evidence="4" id="KW-0862">Zinc</keyword>
<dbReference type="InterPro" id="IPR050202">
    <property type="entry name" value="Cyt/Deoxycyt_deaminase"/>
</dbReference>
<dbReference type="GO" id="GO:0055086">
    <property type="term" value="P:nucleobase-containing small molecule metabolic process"/>
    <property type="evidence" value="ECO:0007669"/>
    <property type="project" value="UniProtKB-ARBA"/>
</dbReference>
<dbReference type="GO" id="GO:0005829">
    <property type="term" value="C:cytosol"/>
    <property type="evidence" value="ECO:0007669"/>
    <property type="project" value="TreeGrafter"/>
</dbReference>
<accession>A0A5B8V4G2</accession>
<dbReference type="PROSITE" id="PS00903">
    <property type="entry name" value="CYT_DCMP_DEAMINASES_1"/>
    <property type="match status" value="1"/>
</dbReference>
<evidence type="ECO:0000259" key="5">
    <source>
        <dbReference type="PROSITE" id="PS51747"/>
    </source>
</evidence>
<dbReference type="InterPro" id="IPR002125">
    <property type="entry name" value="CMP_dCMP_dom"/>
</dbReference>
<dbReference type="GO" id="GO:0008270">
    <property type="term" value="F:zinc ion binding"/>
    <property type="evidence" value="ECO:0007669"/>
    <property type="project" value="InterPro"/>
</dbReference>
<dbReference type="EC" id="3.5.4.5" evidence="6"/>
<dbReference type="PANTHER" id="PTHR11644">
    <property type="entry name" value="CYTIDINE DEAMINASE"/>
    <property type="match status" value="1"/>
</dbReference>
<dbReference type="Gene3D" id="3.40.140.10">
    <property type="entry name" value="Cytidine Deaminase, domain 2"/>
    <property type="match status" value="1"/>
</dbReference>
<dbReference type="Proteomes" id="UP000321533">
    <property type="component" value="Chromosome"/>
</dbReference>
<dbReference type="AlphaFoldDB" id="A0A5B8V4G2"/>
<dbReference type="InterPro" id="IPR016193">
    <property type="entry name" value="Cytidine_deaminase-like"/>
</dbReference>
<dbReference type="SUPFAM" id="SSF53927">
    <property type="entry name" value="Cytidine deaminase-like"/>
    <property type="match status" value="1"/>
</dbReference>
<dbReference type="GO" id="GO:0072527">
    <property type="term" value="P:pyrimidine-containing compound metabolic process"/>
    <property type="evidence" value="ECO:0007669"/>
    <property type="project" value="UniProtKB-ARBA"/>
</dbReference>
<dbReference type="EMBL" id="CP042435">
    <property type="protein sequence ID" value="QEC66274.1"/>
    <property type="molecule type" value="Genomic_DNA"/>
</dbReference>
<organism evidence="6 7">
    <name type="scientific">Panacibacter ginsenosidivorans</name>
    <dbReference type="NCBI Taxonomy" id="1813871"/>
    <lineage>
        <taxon>Bacteria</taxon>
        <taxon>Pseudomonadati</taxon>
        <taxon>Bacteroidota</taxon>
        <taxon>Chitinophagia</taxon>
        <taxon>Chitinophagales</taxon>
        <taxon>Chitinophagaceae</taxon>
        <taxon>Panacibacter</taxon>
    </lineage>
</organism>
<dbReference type="NCBIfam" id="NF004064">
    <property type="entry name" value="PRK05578.1"/>
    <property type="match status" value="1"/>
</dbReference>
<protein>
    <submittedName>
        <fullName evidence="6">Cytidine deaminase</fullName>
        <ecNumber evidence="6">3.5.4.5</ecNumber>
    </submittedName>
</protein>
<name>A0A5B8V4G2_9BACT</name>